<evidence type="ECO:0000259" key="2">
    <source>
        <dbReference type="Pfam" id="PF00534"/>
    </source>
</evidence>
<organism evidence="3 4">
    <name type="scientific">Candidatus Adlerbacteria bacterium RIFOXYC1_FULL_48_26</name>
    <dbReference type="NCBI Taxonomy" id="1797247"/>
    <lineage>
        <taxon>Bacteria</taxon>
        <taxon>Candidatus Adleribacteriota</taxon>
    </lineage>
</organism>
<name>A0A1F4Y6M5_9BACT</name>
<comment type="caution">
    <text evidence="3">The sequence shown here is derived from an EMBL/GenBank/DDBJ whole genome shotgun (WGS) entry which is preliminary data.</text>
</comment>
<reference evidence="3 4" key="1">
    <citation type="journal article" date="2016" name="Nat. Commun.">
        <title>Thousands of microbial genomes shed light on interconnected biogeochemical processes in an aquifer system.</title>
        <authorList>
            <person name="Anantharaman K."/>
            <person name="Brown C.T."/>
            <person name="Hug L.A."/>
            <person name="Sharon I."/>
            <person name="Castelle C.J."/>
            <person name="Probst A.J."/>
            <person name="Thomas B.C."/>
            <person name="Singh A."/>
            <person name="Wilkins M.J."/>
            <person name="Karaoz U."/>
            <person name="Brodie E.L."/>
            <person name="Williams K.H."/>
            <person name="Hubbard S.S."/>
            <person name="Banfield J.F."/>
        </authorList>
    </citation>
    <scope>NUCLEOTIDE SEQUENCE [LARGE SCALE GENOMIC DNA]</scope>
</reference>
<gene>
    <name evidence="3" type="ORF">A2419_01000</name>
</gene>
<dbReference type="Proteomes" id="UP000176568">
    <property type="component" value="Unassembled WGS sequence"/>
</dbReference>
<dbReference type="Pfam" id="PF00534">
    <property type="entry name" value="Glycos_transf_1"/>
    <property type="match status" value="1"/>
</dbReference>
<dbReference type="AlphaFoldDB" id="A0A1F4Y6M5"/>
<evidence type="ECO:0000256" key="1">
    <source>
        <dbReference type="ARBA" id="ARBA00022679"/>
    </source>
</evidence>
<keyword evidence="1" id="KW-0808">Transferase</keyword>
<dbReference type="SUPFAM" id="SSF53756">
    <property type="entry name" value="UDP-Glycosyltransferase/glycogen phosphorylase"/>
    <property type="match status" value="1"/>
</dbReference>
<dbReference type="GO" id="GO:0009103">
    <property type="term" value="P:lipopolysaccharide biosynthetic process"/>
    <property type="evidence" value="ECO:0007669"/>
    <property type="project" value="TreeGrafter"/>
</dbReference>
<evidence type="ECO:0000313" key="4">
    <source>
        <dbReference type="Proteomes" id="UP000176568"/>
    </source>
</evidence>
<dbReference type="CDD" id="cd03801">
    <property type="entry name" value="GT4_PimA-like"/>
    <property type="match status" value="1"/>
</dbReference>
<dbReference type="InterPro" id="IPR001296">
    <property type="entry name" value="Glyco_trans_1"/>
</dbReference>
<evidence type="ECO:0000313" key="3">
    <source>
        <dbReference type="EMBL" id="OGC88923.1"/>
    </source>
</evidence>
<proteinExistence type="predicted"/>
<dbReference type="EMBL" id="MEXB01000001">
    <property type="protein sequence ID" value="OGC88923.1"/>
    <property type="molecule type" value="Genomic_DNA"/>
</dbReference>
<dbReference type="STRING" id="1797247.A2419_01000"/>
<sequence length="363" mass="41109">MKFLYATTIDYPSTRANRIQVLHMAAAFTALLGKDFLFGMRSTRRPLPHGLDAYYVGEHAHSYTYAWDYLKYARTMQVSDVLCREERMLFFIILLNALWFRLPLRFWYEIHHLVFVKTWWSRYMLRRVSGIISLTNAMKQELVSTGYPAEKILVASDAVDVSEFSGTKDVVGLKAELGIPEDKHVIVYTGSIDEPWKGVGVLYEASKLLDDSYQIVVVGGKEHYVEYFKKEYPERANFLMVGQKPHESIPSYIALADVVVLPNSGKQAISAISTSPMKLFEYMASGVPIVASDLPSIREVLNPDNAFLVEADNPQALAEGIESVMKQREVASARAAQAQRDVQAYTWDNRARSILSFVGKILK</sequence>
<feature type="domain" description="Glycosyl transferase family 1" evidence="2">
    <location>
        <begin position="174"/>
        <end position="338"/>
    </location>
</feature>
<dbReference type="PANTHER" id="PTHR46401:SF2">
    <property type="entry name" value="GLYCOSYLTRANSFERASE WBBK-RELATED"/>
    <property type="match status" value="1"/>
</dbReference>
<dbReference type="PANTHER" id="PTHR46401">
    <property type="entry name" value="GLYCOSYLTRANSFERASE WBBK-RELATED"/>
    <property type="match status" value="1"/>
</dbReference>
<dbReference type="GO" id="GO:0016757">
    <property type="term" value="F:glycosyltransferase activity"/>
    <property type="evidence" value="ECO:0007669"/>
    <property type="project" value="InterPro"/>
</dbReference>
<protein>
    <recommendedName>
        <fullName evidence="2">Glycosyl transferase family 1 domain-containing protein</fullName>
    </recommendedName>
</protein>
<dbReference type="Gene3D" id="3.40.50.2000">
    <property type="entry name" value="Glycogen Phosphorylase B"/>
    <property type="match status" value="2"/>
</dbReference>
<accession>A0A1F4Y6M5</accession>